<dbReference type="RefSeq" id="WP_086745939.1">
    <property type="nucleotide sequence ID" value="NZ_MWPV01000008.1"/>
</dbReference>
<dbReference type="Gene3D" id="3.40.190.10">
    <property type="entry name" value="Periplasmic binding protein-like II"/>
    <property type="match status" value="2"/>
</dbReference>
<dbReference type="Proteomes" id="UP000194841">
    <property type="component" value="Unassembled WGS sequence"/>
</dbReference>
<dbReference type="SUPFAM" id="SSF53850">
    <property type="entry name" value="Periplasmic binding protein-like II"/>
    <property type="match status" value="1"/>
</dbReference>
<dbReference type="PANTHER" id="PTHR35936:SF25">
    <property type="entry name" value="ABC TRANSPORTER SUBSTRATE-BINDING PROTEIN"/>
    <property type="match status" value="1"/>
</dbReference>
<evidence type="ECO:0000256" key="2">
    <source>
        <dbReference type="ARBA" id="ARBA00022729"/>
    </source>
</evidence>
<dbReference type="EMBL" id="MWPV01000008">
    <property type="protein sequence ID" value="OUL56020.1"/>
    <property type="molecule type" value="Genomic_DNA"/>
</dbReference>
<evidence type="ECO:0000313" key="5">
    <source>
        <dbReference type="Proteomes" id="UP000194841"/>
    </source>
</evidence>
<protein>
    <recommendedName>
        <fullName evidence="3">Solute-binding protein family 3/N-terminal domain-containing protein</fullName>
    </recommendedName>
</protein>
<proteinExistence type="inferred from homology"/>
<dbReference type="Pfam" id="PF00497">
    <property type="entry name" value="SBP_bac_3"/>
    <property type="match status" value="1"/>
</dbReference>
<reference evidence="4 5" key="1">
    <citation type="submission" date="2017-02" db="EMBL/GenBank/DDBJ databases">
        <title>Pseudoalteromonas ulvae TC14 Genome.</title>
        <authorList>
            <person name="Molmeret M."/>
        </authorList>
    </citation>
    <scope>NUCLEOTIDE SEQUENCE [LARGE SCALE GENOMIC DNA]</scope>
    <source>
        <strain evidence="4">TC14</strain>
    </source>
</reference>
<comment type="caution">
    <text evidence="4">The sequence shown here is derived from an EMBL/GenBank/DDBJ whole genome shotgun (WGS) entry which is preliminary data.</text>
</comment>
<name>A0A244CL65_PSEDV</name>
<keyword evidence="5" id="KW-1185">Reference proteome</keyword>
<organism evidence="4 5">
    <name type="scientific">Pseudoalteromonas ulvae</name>
    <dbReference type="NCBI Taxonomy" id="107327"/>
    <lineage>
        <taxon>Bacteria</taxon>
        <taxon>Pseudomonadati</taxon>
        <taxon>Pseudomonadota</taxon>
        <taxon>Gammaproteobacteria</taxon>
        <taxon>Alteromonadales</taxon>
        <taxon>Pseudoalteromonadaceae</taxon>
        <taxon>Pseudoalteromonas</taxon>
    </lineage>
</organism>
<feature type="domain" description="Solute-binding protein family 3/N-terminal" evidence="3">
    <location>
        <begin position="28"/>
        <end position="255"/>
    </location>
</feature>
<dbReference type="InterPro" id="IPR001638">
    <property type="entry name" value="Solute-binding_3/MltF_N"/>
</dbReference>
<sequence length="266" mass="30345">MINTFIRLFVILLFFCGATYAQQNFPQRISIGIHHAPPLSYADNQARPSGLIIDILDVLAKELDFSLQIIPCPFPRCLKMVKEGEIDLLGELIYTEDRAQELEYVYPAYMVLHSSFVFYALHNSDIKVDNYQQLSNKRIAVMRGAAYFPKFDQDKALQKVPLDTERIVVEMLLKGRVDLAISVEATADQSMGVLNQPSQRLKKLEYRYKDEILGHAVMSKKFAASPLADKFKITYQRFAQQGRFDEILARYNLPIIATPDASQSVN</sequence>
<keyword evidence="2" id="KW-0732">Signal</keyword>
<gene>
    <name evidence="4" type="ORF">B1199_20165</name>
</gene>
<dbReference type="SMART" id="SM00062">
    <property type="entry name" value="PBPb"/>
    <property type="match status" value="1"/>
</dbReference>
<accession>A0A244CL65</accession>
<evidence type="ECO:0000256" key="1">
    <source>
        <dbReference type="ARBA" id="ARBA00010333"/>
    </source>
</evidence>
<dbReference type="PANTHER" id="PTHR35936">
    <property type="entry name" value="MEMBRANE-BOUND LYTIC MUREIN TRANSGLYCOSYLASE F"/>
    <property type="match status" value="1"/>
</dbReference>
<dbReference type="OrthoDB" id="370676at2"/>
<comment type="similarity">
    <text evidence="1">Belongs to the bacterial solute-binding protein 3 family.</text>
</comment>
<dbReference type="AlphaFoldDB" id="A0A244CL65"/>
<evidence type="ECO:0000259" key="3">
    <source>
        <dbReference type="SMART" id="SM00062"/>
    </source>
</evidence>
<evidence type="ECO:0000313" key="4">
    <source>
        <dbReference type="EMBL" id="OUL56020.1"/>
    </source>
</evidence>